<dbReference type="Pfam" id="PF02949">
    <property type="entry name" value="7tm_6"/>
    <property type="match status" value="1"/>
</dbReference>
<keyword evidence="4 10" id="KW-0812">Transmembrane</keyword>
<sequence>MDNYLPNSLKRHVIQVQSEASHSHAAWNETQSKPEPSRINRGNARSVGVANDRSVGGANDKIVIENLEGRGNLENMFAHNEFKSSDTQYECFLINFKLFHYFGLWSEDDSSRLYSLYNAFVYMLLVVFFVLSLFPTIQSISHFELFTQLMVETIFVSTCFVNISTFFLLSKRIKLLLHIMKNDFLSVQKDIAQNCIRLEKFICIVSCILVLITYYALVKEKIFGRPTIREVNILKKVYNQTHPERRFPVRLYSGPLDYTISPYYEGVACYDVILLGVCFYIHYMAISTVPIFCVHIAGQLRTLSKLAESTGPREGDTRNLALIKHHIGIIRFFKEFETIFRPVFMIKIVLRLIFITLEIVQLSLLKSITDPRFTRTLTQMVIGFTDFLFFCASSEVVNIGEETLFRSVYNSRWYEASPRIRQRVSMMLEYLKRPLKYSFYSTFLIIDLSTFIGGMRLAYSVFTLLHSFIE</sequence>
<evidence type="ECO:0000256" key="6">
    <source>
        <dbReference type="ARBA" id="ARBA00022989"/>
    </source>
</evidence>
<feature type="transmembrane region" description="Helical" evidence="10">
    <location>
        <begin position="348"/>
        <end position="365"/>
    </location>
</feature>
<dbReference type="GO" id="GO:0005549">
    <property type="term" value="F:odorant binding"/>
    <property type="evidence" value="ECO:0007669"/>
    <property type="project" value="InterPro"/>
</dbReference>
<dbReference type="PANTHER" id="PTHR21137:SF35">
    <property type="entry name" value="ODORANT RECEPTOR 19A-RELATED"/>
    <property type="match status" value="1"/>
</dbReference>
<keyword evidence="3 10" id="KW-0716">Sensory transduction</keyword>
<feature type="transmembrane region" description="Helical" evidence="10">
    <location>
        <begin position="272"/>
        <end position="297"/>
    </location>
</feature>
<feature type="transmembrane region" description="Helical" evidence="10">
    <location>
        <begin position="437"/>
        <end position="459"/>
    </location>
</feature>
<dbReference type="EMBL" id="MN731507">
    <property type="protein sequence ID" value="QPZ88922.1"/>
    <property type="molecule type" value="mRNA"/>
</dbReference>
<evidence type="ECO:0000256" key="7">
    <source>
        <dbReference type="ARBA" id="ARBA00023136"/>
    </source>
</evidence>
<evidence type="ECO:0000256" key="2">
    <source>
        <dbReference type="ARBA" id="ARBA00022475"/>
    </source>
</evidence>
<evidence type="ECO:0000313" key="12">
    <source>
        <dbReference type="EMBL" id="QPZ88922.1"/>
    </source>
</evidence>
<evidence type="ECO:0000256" key="5">
    <source>
        <dbReference type="ARBA" id="ARBA00022725"/>
    </source>
</evidence>
<protein>
    <recommendedName>
        <fullName evidence="10">Odorant receptor</fullName>
    </recommendedName>
</protein>
<dbReference type="GO" id="GO:0007165">
    <property type="term" value="P:signal transduction"/>
    <property type="evidence" value="ECO:0007669"/>
    <property type="project" value="UniProtKB-KW"/>
</dbReference>
<dbReference type="AlphaFoldDB" id="A0A7T3UZ11"/>
<feature type="transmembrane region" description="Helical" evidence="10">
    <location>
        <begin position="377"/>
        <end position="397"/>
    </location>
</feature>
<keyword evidence="6 10" id="KW-1133">Transmembrane helix</keyword>
<evidence type="ECO:0000256" key="1">
    <source>
        <dbReference type="ARBA" id="ARBA00004651"/>
    </source>
</evidence>
<reference evidence="12" key="1">
    <citation type="submission" date="2019-11" db="EMBL/GenBank/DDBJ databases">
        <title>Host plant odors and their recognition by OBPs of Diaphorina citri Kuwayama (Hemiptera: Psyllidae).</title>
        <authorList>
            <person name="Zhengbing W."/>
            <person name="Xinnian Z."/>
        </authorList>
    </citation>
    <scope>NUCLEOTIDE SEQUENCE</scope>
</reference>
<keyword evidence="9 10" id="KW-0807">Transducer</keyword>
<evidence type="ECO:0000256" key="11">
    <source>
        <dbReference type="SAM" id="MobiDB-lite"/>
    </source>
</evidence>
<comment type="similarity">
    <text evidence="10">Belongs to the insect chemoreceptor superfamily. Heteromeric odorant receptor channel (TC 1.A.69) family.</text>
</comment>
<evidence type="ECO:0000256" key="4">
    <source>
        <dbReference type="ARBA" id="ARBA00022692"/>
    </source>
</evidence>
<proteinExistence type="evidence at transcript level"/>
<evidence type="ECO:0000256" key="10">
    <source>
        <dbReference type="RuleBase" id="RU351113"/>
    </source>
</evidence>
<evidence type="ECO:0000256" key="8">
    <source>
        <dbReference type="ARBA" id="ARBA00023170"/>
    </source>
</evidence>
<feature type="transmembrane region" description="Helical" evidence="10">
    <location>
        <begin position="149"/>
        <end position="169"/>
    </location>
</feature>
<evidence type="ECO:0000256" key="9">
    <source>
        <dbReference type="ARBA" id="ARBA00023224"/>
    </source>
</evidence>
<accession>A0A7T3UZ11</accession>
<dbReference type="GO" id="GO:0004984">
    <property type="term" value="F:olfactory receptor activity"/>
    <property type="evidence" value="ECO:0007669"/>
    <property type="project" value="InterPro"/>
</dbReference>
<dbReference type="PANTHER" id="PTHR21137">
    <property type="entry name" value="ODORANT RECEPTOR"/>
    <property type="match status" value="1"/>
</dbReference>
<feature type="transmembrane region" description="Helical" evidence="10">
    <location>
        <begin position="198"/>
        <end position="217"/>
    </location>
</feature>
<dbReference type="GO" id="GO:0005886">
    <property type="term" value="C:plasma membrane"/>
    <property type="evidence" value="ECO:0007669"/>
    <property type="project" value="UniProtKB-SubCell"/>
</dbReference>
<feature type="transmembrane region" description="Helical" evidence="10">
    <location>
        <begin position="116"/>
        <end position="137"/>
    </location>
</feature>
<keyword evidence="2" id="KW-1003">Cell membrane</keyword>
<gene>
    <name evidence="12" type="primary">OR9</name>
</gene>
<feature type="region of interest" description="Disordered" evidence="11">
    <location>
        <begin position="23"/>
        <end position="44"/>
    </location>
</feature>
<name>A0A7T3UZ11_DIACI</name>
<organism evidence="12">
    <name type="scientific">Diaphorina citri</name>
    <name type="common">Asian citrus psyllid</name>
    <dbReference type="NCBI Taxonomy" id="121845"/>
    <lineage>
        <taxon>Eukaryota</taxon>
        <taxon>Metazoa</taxon>
        <taxon>Ecdysozoa</taxon>
        <taxon>Arthropoda</taxon>
        <taxon>Hexapoda</taxon>
        <taxon>Insecta</taxon>
        <taxon>Pterygota</taxon>
        <taxon>Neoptera</taxon>
        <taxon>Paraneoptera</taxon>
        <taxon>Hemiptera</taxon>
        <taxon>Sternorrhyncha</taxon>
        <taxon>Psylloidea</taxon>
        <taxon>Psyllidae</taxon>
        <taxon>Diaphorininae</taxon>
        <taxon>Diaphorina</taxon>
    </lineage>
</organism>
<comment type="subcellular location">
    <subcellularLocation>
        <location evidence="1 10">Cell membrane</location>
        <topology evidence="1 10">Multi-pass membrane protein</topology>
    </subcellularLocation>
</comment>
<evidence type="ECO:0000256" key="3">
    <source>
        <dbReference type="ARBA" id="ARBA00022606"/>
    </source>
</evidence>
<keyword evidence="5 10" id="KW-0552">Olfaction</keyword>
<keyword evidence="7 10" id="KW-0472">Membrane</keyword>
<dbReference type="InterPro" id="IPR004117">
    <property type="entry name" value="7tm6_olfct_rcpt"/>
</dbReference>
<keyword evidence="8 10" id="KW-0675">Receptor</keyword>